<evidence type="ECO:0000313" key="2">
    <source>
        <dbReference type="Proteomes" id="UP001500618"/>
    </source>
</evidence>
<sequence>MTVDWSSYEVFNPGIEGLPENHSRKAARLAYQRLMDAKPRRIEILSRLLKCDGIDLRNTDSSIQQVNDWFRGNVSPNIGAPERLLPEWYSVVNDLSLFLGDVMIERSPILYWEFYIWGKKNVSYHRHVIMGFATEDPKYHTCLDIDRALAVYGHRVVSRETVDSDEFLQWLEIAERRAGTRPD</sequence>
<name>A0ABP4RWR8_9ACTN</name>
<dbReference type="Proteomes" id="UP001500618">
    <property type="component" value="Unassembled WGS sequence"/>
</dbReference>
<protein>
    <submittedName>
        <fullName evidence="1">Uncharacterized protein</fullName>
    </submittedName>
</protein>
<keyword evidence="2" id="KW-1185">Reference proteome</keyword>
<evidence type="ECO:0000313" key="1">
    <source>
        <dbReference type="EMBL" id="GAA1663417.1"/>
    </source>
</evidence>
<reference evidence="2" key="1">
    <citation type="journal article" date="2019" name="Int. J. Syst. Evol. Microbiol.">
        <title>The Global Catalogue of Microorganisms (GCM) 10K type strain sequencing project: providing services to taxonomists for standard genome sequencing and annotation.</title>
        <authorList>
            <consortium name="The Broad Institute Genomics Platform"/>
            <consortium name="The Broad Institute Genome Sequencing Center for Infectious Disease"/>
            <person name="Wu L."/>
            <person name="Ma J."/>
        </authorList>
    </citation>
    <scope>NUCLEOTIDE SEQUENCE [LARGE SCALE GENOMIC DNA]</scope>
    <source>
        <strain evidence="2">JCM 14718</strain>
    </source>
</reference>
<comment type="caution">
    <text evidence="1">The sequence shown here is derived from an EMBL/GenBank/DDBJ whole genome shotgun (WGS) entry which is preliminary data.</text>
</comment>
<proteinExistence type="predicted"/>
<dbReference type="EMBL" id="BAAANY010000003">
    <property type="protein sequence ID" value="GAA1663417.1"/>
    <property type="molecule type" value="Genomic_DNA"/>
</dbReference>
<dbReference type="RefSeq" id="WP_344307728.1">
    <property type="nucleotide sequence ID" value="NZ_BAAANY010000003.1"/>
</dbReference>
<organism evidence="1 2">
    <name type="scientific">Fodinicola feengrottensis</name>
    <dbReference type="NCBI Taxonomy" id="435914"/>
    <lineage>
        <taxon>Bacteria</taxon>
        <taxon>Bacillati</taxon>
        <taxon>Actinomycetota</taxon>
        <taxon>Actinomycetes</taxon>
        <taxon>Mycobacteriales</taxon>
        <taxon>Fodinicola</taxon>
    </lineage>
</organism>
<accession>A0ABP4RWR8</accession>
<gene>
    <name evidence="1" type="ORF">GCM10009765_11150</name>
</gene>